<reference evidence="1 2" key="1">
    <citation type="submission" date="2017-07" db="EMBL/GenBank/DDBJ databases">
        <title>Draft genome sequence of Enterobacter cloacae ST128, a clinical strain coproducing KPC-2 and NDM-1 carbapenemases.</title>
        <authorList>
            <person name="Li X."/>
        </authorList>
    </citation>
    <scope>NUCLEOTIDE SEQUENCE [LARGE SCALE GENOMIC DNA]</scope>
    <source>
        <strain evidence="1 2">HBY</strain>
    </source>
</reference>
<organism evidence="1 2">
    <name type="scientific">Enterobacter hormaechei</name>
    <dbReference type="NCBI Taxonomy" id="158836"/>
    <lineage>
        <taxon>Bacteria</taxon>
        <taxon>Pseudomonadati</taxon>
        <taxon>Pseudomonadota</taxon>
        <taxon>Gammaproteobacteria</taxon>
        <taxon>Enterobacterales</taxon>
        <taxon>Enterobacteriaceae</taxon>
        <taxon>Enterobacter</taxon>
        <taxon>Enterobacter cloacae complex</taxon>
    </lineage>
</organism>
<protein>
    <recommendedName>
        <fullName evidence="3">Restriction endonuclease</fullName>
    </recommendedName>
</protein>
<gene>
    <name evidence="1" type="ORF">CGZ54_05120</name>
</gene>
<evidence type="ECO:0000313" key="2">
    <source>
        <dbReference type="Proteomes" id="UP000231328"/>
    </source>
</evidence>
<accession>A0AAP8GPL8</accession>
<evidence type="ECO:0000313" key="1">
    <source>
        <dbReference type="EMBL" id="PJG40863.1"/>
    </source>
</evidence>
<proteinExistence type="predicted"/>
<dbReference type="Proteomes" id="UP000231328">
    <property type="component" value="Unassembled WGS sequence"/>
</dbReference>
<evidence type="ECO:0008006" key="3">
    <source>
        <dbReference type="Google" id="ProtNLM"/>
    </source>
</evidence>
<dbReference type="AlphaFoldDB" id="A0AAP8GPL8"/>
<dbReference type="EMBL" id="NMVR01000006">
    <property type="protein sequence ID" value="PJG40863.1"/>
    <property type="molecule type" value="Genomic_DNA"/>
</dbReference>
<dbReference type="RefSeq" id="WP_059514295.1">
    <property type="nucleotide sequence ID" value="NZ_JARJGX010000020.1"/>
</dbReference>
<comment type="caution">
    <text evidence="1">The sequence shown here is derived from an EMBL/GenBank/DDBJ whole genome shotgun (WGS) entry which is preliminary data.</text>
</comment>
<name>A0AAP8GPL8_9ENTR</name>
<sequence>MSIYINFPPPANWQDFQILTLRLVEQMCEPDTVREYGRQGQRQDGVDVYGEMPGELHLGVQCKQMESGKKLTLKLIQDEADAALVFKPDLHVFIIATTLAEDTAIHKAVTTLNASKKYNFKISYWSWNHFNDKLNRSSKLMEESYGNYAKSFDDNEYLRDLEAIFEAFSRPAFIDNFKHELNYNDFLHGLGDTVLFLQTGLLRDRLTGELLRGTYPLSMLPAGESKKLRKRLHDEVKNLRKRALEDYSNGQLDQSKAQEYNASRYLLISEVNKLFLSSGMPVIVPLYGF</sequence>